<evidence type="ECO:0000313" key="3">
    <source>
        <dbReference type="EMBL" id="AEW05463.1"/>
    </source>
</evidence>
<dbReference type="EMBL" id="CP003179">
    <property type="protein sequence ID" value="AEW05463.1"/>
    <property type="molecule type" value="Genomic_DNA"/>
</dbReference>
<evidence type="ECO:0000313" key="4">
    <source>
        <dbReference type="Proteomes" id="UP000005439"/>
    </source>
</evidence>
<dbReference type="SUPFAM" id="SSF101874">
    <property type="entry name" value="YceI-like"/>
    <property type="match status" value="1"/>
</dbReference>
<accession>G8U1E3</accession>
<dbReference type="InterPro" id="IPR007372">
    <property type="entry name" value="Lipid/polyisoprenoid-bd_YceI"/>
</dbReference>
<gene>
    <name evidence="3" type="ordered locus">Sulac_1973</name>
</gene>
<name>G8U1E3_SULAD</name>
<dbReference type="PANTHER" id="PTHR34406">
    <property type="entry name" value="PROTEIN YCEI"/>
    <property type="match status" value="1"/>
</dbReference>
<dbReference type="PATRIC" id="fig|679936.5.peg.2036"/>
<dbReference type="Gene3D" id="2.40.128.110">
    <property type="entry name" value="Lipid/polyisoprenoid-binding, YceI-like"/>
    <property type="match status" value="1"/>
</dbReference>
<feature type="domain" description="Lipid/polyisoprenoid-binding YceI-like" evidence="2">
    <location>
        <begin position="8"/>
        <end position="177"/>
    </location>
</feature>
<dbReference type="InterPro" id="IPR036761">
    <property type="entry name" value="TTHA0802/YceI-like_sf"/>
</dbReference>
<comment type="similarity">
    <text evidence="1">Belongs to the UPF0312 family.</text>
</comment>
<sequence>MASNTWGTWEIDPSHSTAEFRIRHLMISTVRGRFSDFSGQIVGDPADLTTAKATLTIDVASVDTRQPDRDNDLRSANFFDVANYPQMTFESTQIKKIGENTYEVTGPLTIHGVTHEVPVKVEFLGFSKDPWGGERAGFTASTKINRKDFGLTWNAALETGGVLVGEEVTIEVELETVKKA</sequence>
<reference evidence="3 4" key="2">
    <citation type="journal article" date="2012" name="Stand. Genomic Sci.">
        <title>Complete genome sequence of the moderately thermophilic mineral-sulfide-oxidizing firmicute Sulfobacillus acidophilus type strain (NAL(T)).</title>
        <authorList>
            <person name="Anderson I."/>
            <person name="Chertkov O."/>
            <person name="Chen A."/>
            <person name="Saunders E."/>
            <person name="Lapidus A."/>
            <person name="Nolan M."/>
            <person name="Lucas S."/>
            <person name="Hammon N."/>
            <person name="Deshpande S."/>
            <person name="Cheng J.F."/>
            <person name="Han C."/>
            <person name="Tapia R."/>
            <person name="Goodwin L.A."/>
            <person name="Pitluck S."/>
            <person name="Liolios K."/>
            <person name="Pagani I."/>
            <person name="Ivanova N."/>
            <person name="Mikhailova N."/>
            <person name="Pati A."/>
            <person name="Palaniappan K."/>
            <person name="Land M."/>
            <person name="Pan C."/>
            <person name="Rohde M."/>
            <person name="Pukall R."/>
            <person name="Goker M."/>
            <person name="Detter J.C."/>
            <person name="Woyke T."/>
            <person name="Bristow J."/>
            <person name="Eisen J.A."/>
            <person name="Markowitz V."/>
            <person name="Hugenholtz P."/>
            <person name="Kyrpides N.C."/>
            <person name="Klenk H.P."/>
            <person name="Mavromatis K."/>
        </authorList>
    </citation>
    <scope>NUCLEOTIDE SEQUENCE [LARGE SCALE GENOMIC DNA]</scope>
    <source>
        <strain evidence="4">ATCC 700253 / DSM 10332 / NAL</strain>
    </source>
</reference>
<dbReference type="Proteomes" id="UP000005439">
    <property type="component" value="Chromosome"/>
</dbReference>
<dbReference type="HOGENOM" id="CLU_071003_3_0_9"/>
<organism evidence="3 4">
    <name type="scientific">Sulfobacillus acidophilus (strain ATCC 700253 / DSM 10332 / NAL)</name>
    <dbReference type="NCBI Taxonomy" id="679936"/>
    <lineage>
        <taxon>Bacteria</taxon>
        <taxon>Bacillati</taxon>
        <taxon>Bacillota</taxon>
        <taxon>Clostridia</taxon>
        <taxon>Eubacteriales</taxon>
        <taxon>Clostridiales Family XVII. Incertae Sedis</taxon>
        <taxon>Sulfobacillus</taxon>
    </lineage>
</organism>
<evidence type="ECO:0000259" key="2">
    <source>
        <dbReference type="SMART" id="SM00867"/>
    </source>
</evidence>
<evidence type="ECO:0000256" key="1">
    <source>
        <dbReference type="ARBA" id="ARBA00008812"/>
    </source>
</evidence>
<proteinExistence type="inferred from homology"/>
<keyword evidence="4" id="KW-1185">Reference proteome</keyword>
<dbReference type="KEGG" id="sap:Sulac_1973"/>
<dbReference type="PANTHER" id="PTHR34406:SF1">
    <property type="entry name" value="PROTEIN YCEI"/>
    <property type="match status" value="1"/>
</dbReference>
<reference evidence="4" key="1">
    <citation type="submission" date="2011-12" db="EMBL/GenBank/DDBJ databases">
        <title>The complete genome of chromosome of Sulfobacillus acidophilus DSM 10332.</title>
        <authorList>
            <person name="Lucas S."/>
            <person name="Han J."/>
            <person name="Lapidus A."/>
            <person name="Bruce D."/>
            <person name="Goodwin L."/>
            <person name="Pitluck S."/>
            <person name="Peters L."/>
            <person name="Kyrpides N."/>
            <person name="Mavromatis K."/>
            <person name="Ivanova N."/>
            <person name="Mikhailova N."/>
            <person name="Chertkov O."/>
            <person name="Saunders E."/>
            <person name="Detter J.C."/>
            <person name="Tapia R."/>
            <person name="Han C."/>
            <person name="Land M."/>
            <person name="Hauser L."/>
            <person name="Markowitz V."/>
            <person name="Cheng J.-F."/>
            <person name="Hugenholtz P."/>
            <person name="Woyke T."/>
            <person name="Wu D."/>
            <person name="Pukall R."/>
            <person name="Gehrich-Schroeter G."/>
            <person name="Schneider S."/>
            <person name="Klenk H.-P."/>
            <person name="Eisen J.A."/>
        </authorList>
    </citation>
    <scope>NUCLEOTIDE SEQUENCE [LARGE SCALE GENOMIC DNA]</scope>
    <source>
        <strain evidence="4">ATCC 700253 / DSM 10332 / NAL</strain>
    </source>
</reference>
<dbReference type="Pfam" id="PF04264">
    <property type="entry name" value="YceI"/>
    <property type="match status" value="1"/>
</dbReference>
<dbReference type="SMART" id="SM00867">
    <property type="entry name" value="YceI"/>
    <property type="match status" value="1"/>
</dbReference>
<dbReference type="AlphaFoldDB" id="G8U1E3"/>
<protein>
    <submittedName>
        <fullName evidence="3">YceI family protein</fullName>
    </submittedName>
</protein>